<proteinExistence type="predicted"/>
<feature type="signal peptide" evidence="2">
    <location>
        <begin position="1"/>
        <end position="25"/>
    </location>
</feature>
<accession>A0A1H6KTQ6</accession>
<organism evidence="3 4">
    <name type="scientific">Akkermansia glycaniphila</name>
    <dbReference type="NCBI Taxonomy" id="1679444"/>
    <lineage>
        <taxon>Bacteria</taxon>
        <taxon>Pseudomonadati</taxon>
        <taxon>Verrucomicrobiota</taxon>
        <taxon>Verrucomicrobiia</taxon>
        <taxon>Verrucomicrobiales</taxon>
        <taxon>Akkermansiaceae</taxon>
        <taxon>Akkermansia</taxon>
    </lineage>
</organism>
<protein>
    <recommendedName>
        <fullName evidence="5">Lipoprotein</fullName>
    </recommendedName>
</protein>
<evidence type="ECO:0008006" key="5">
    <source>
        <dbReference type="Google" id="ProtNLM"/>
    </source>
</evidence>
<dbReference type="AlphaFoldDB" id="A0A1H6KTQ6"/>
<evidence type="ECO:0000313" key="3">
    <source>
        <dbReference type="EMBL" id="SEH77296.1"/>
    </source>
</evidence>
<keyword evidence="4" id="KW-1185">Reference proteome</keyword>
<feature type="compositionally biased region" description="Pro residues" evidence="1">
    <location>
        <begin position="181"/>
        <end position="192"/>
    </location>
</feature>
<feature type="region of interest" description="Disordered" evidence="1">
    <location>
        <begin position="162"/>
        <end position="192"/>
    </location>
</feature>
<evidence type="ECO:0000256" key="2">
    <source>
        <dbReference type="SAM" id="SignalP"/>
    </source>
</evidence>
<dbReference type="STRING" id="1679444.PYTT_0633"/>
<evidence type="ECO:0000313" key="4">
    <source>
        <dbReference type="Proteomes" id="UP000176204"/>
    </source>
</evidence>
<dbReference type="Proteomes" id="UP000176204">
    <property type="component" value="Chromosome I"/>
</dbReference>
<dbReference type="KEGG" id="agl:PYTT_0633"/>
<sequence>MMKTCVFKKLGVMAAALSCVCVAGAITAEQKQQVASGVAAQIKNEKADSGKMVVIVRDAVQKSPEAVTDIVRAALTSFDAKKNLPTVKEVAIAAVMAHETPYRVLEPVSKEVQSVLGNTDEAKLLVKDIATYVVTKAADSPLATSGETQEASAVPFRSLLSKDNVKAGNGPNGGGCDGPVVVPPPSPDVSVQ</sequence>
<name>A0A1H6KTQ6_9BACT</name>
<gene>
    <name evidence="3" type="ORF">PYTT_0633</name>
</gene>
<feature type="chain" id="PRO_5009604473" description="Lipoprotein" evidence="2">
    <location>
        <begin position="26"/>
        <end position="192"/>
    </location>
</feature>
<dbReference type="EMBL" id="LT629973">
    <property type="protein sequence ID" value="SEH77296.1"/>
    <property type="molecule type" value="Genomic_DNA"/>
</dbReference>
<evidence type="ECO:0000256" key="1">
    <source>
        <dbReference type="SAM" id="MobiDB-lite"/>
    </source>
</evidence>
<keyword evidence="2" id="KW-0732">Signal</keyword>
<reference evidence="4" key="1">
    <citation type="submission" date="2016-09" db="EMBL/GenBank/DDBJ databases">
        <authorList>
            <person name="Koehorst J."/>
        </authorList>
    </citation>
    <scope>NUCLEOTIDE SEQUENCE [LARGE SCALE GENOMIC DNA]</scope>
</reference>